<organism evidence="2 3">
    <name type="scientific">Sanguibacter suaedae</name>
    <dbReference type="NCBI Taxonomy" id="2795737"/>
    <lineage>
        <taxon>Bacteria</taxon>
        <taxon>Bacillati</taxon>
        <taxon>Actinomycetota</taxon>
        <taxon>Actinomycetes</taxon>
        <taxon>Micrococcales</taxon>
        <taxon>Sanguibacteraceae</taxon>
        <taxon>Sanguibacter</taxon>
    </lineage>
</organism>
<feature type="transmembrane region" description="Helical" evidence="1">
    <location>
        <begin position="398"/>
        <end position="420"/>
    </location>
</feature>
<feature type="transmembrane region" description="Helical" evidence="1">
    <location>
        <begin position="357"/>
        <end position="378"/>
    </location>
</feature>
<comment type="caution">
    <text evidence="2">The sequence shown here is derived from an EMBL/GenBank/DDBJ whole genome shotgun (WGS) entry which is preliminary data.</text>
</comment>
<dbReference type="AlphaFoldDB" id="A0A934M8B4"/>
<dbReference type="Proteomes" id="UP000602087">
    <property type="component" value="Unassembled WGS sequence"/>
</dbReference>
<protein>
    <submittedName>
        <fullName evidence="2">Uncharacterized protein</fullName>
    </submittedName>
</protein>
<keyword evidence="3" id="KW-1185">Reference proteome</keyword>
<keyword evidence="1" id="KW-1133">Transmembrane helix</keyword>
<gene>
    <name evidence="2" type="ORF">JAV76_00020</name>
</gene>
<keyword evidence="1" id="KW-0472">Membrane</keyword>
<evidence type="ECO:0000313" key="2">
    <source>
        <dbReference type="EMBL" id="MBI9113395.1"/>
    </source>
</evidence>
<evidence type="ECO:0000256" key="1">
    <source>
        <dbReference type="SAM" id="Phobius"/>
    </source>
</evidence>
<reference evidence="2" key="1">
    <citation type="submission" date="2020-12" db="EMBL/GenBank/DDBJ databases">
        <title>Sanguibacter suaedae sp. nov., isolated from Suaeda aralocaspica.</title>
        <authorList>
            <person name="Ma Q."/>
        </authorList>
    </citation>
    <scope>NUCLEOTIDE SEQUENCE</scope>
    <source>
        <strain evidence="2">YZGR15</strain>
    </source>
</reference>
<keyword evidence="1" id="KW-0812">Transmembrane</keyword>
<evidence type="ECO:0000313" key="3">
    <source>
        <dbReference type="Proteomes" id="UP000602087"/>
    </source>
</evidence>
<dbReference type="EMBL" id="JAEINH010000001">
    <property type="protein sequence ID" value="MBI9113395.1"/>
    <property type="molecule type" value="Genomic_DNA"/>
</dbReference>
<proteinExistence type="predicted"/>
<name>A0A934M8B4_9MICO</name>
<sequence length="430" mass="45725">MHDVSTDPDLLTLVPMYIAVAPRDPRGERRLSDEAIRHVPAATVEEVSDVLVQLGVPAEAIDGAVLGAPGWVVARTVGWNDGRVLRWAPDENPVRGPFPTLPGEDVATYLSRAIDVECLVGEDFDIPAETPGAEEIGLVIESRCGAVVSAGLRSTDAPHLAHLTQEALWFAQVDGVSVVAGVDPSADLADVAAYTSSTPTLGLERHGPWRRLGVVRDGEVVAAHEWGPAWSRVDPSAGQAPDAEVFSLVFDRFEPPQADTDAIVEAFGLGQEEAVALARLLRAPDADDPFTTVLRILGLPEEAAEVAEGWLSAAELPGARRVEPQPFARTVWSTLTTDPTEPGRLNDLQRLWIHRPAAYWVLSAAELALSVAAAAVLLRHPGTTTGGATARTGRGTHLVRRAAGWAGVVAAVVTVADMAVPRRMRGLDPR</sequence>
<accession>A0A934M8B4</accession>
<dbReference type="RefSeq" id="WP_198731976.1">
    <property type="nucleotide sequence ID" value="NZ_JAEINH010000001.1"/>
</dbReference>